<evidence type="ECO:0000256" key="6">
    <source>
        <dbReference type="ARBA" id="ARBA00022643"/>
    </source>
</evidence>
<dbReference type="PANTHER" id="PTHR37838:SF1">
    <property type="entry name" value="NA(+)-TRANSLOCATING NADH-QUINONE REDUCTASE SUBUNIT C"/>
    <property type="match status" value="1"/>
</dbReference>
<evidence type="ECO:0000256" key="9">
    <source>
        <dbReference type="ARBA" id="ARBA00022989"/>
    </source>
</evidence>
<dbReference type="InterPro" id="IPR007329">
    <property type="entry name" value="FMN-bd"/>
</dbReference>
<reference evidence="17 18" key="1">
    <citation type="submission" date="2018-12" db="EMBL/GenBank/DDBJ databases">
        <authorList>
            <consortium name="Pathogen Informatics"/>
        </authorList>
    </citation>
    <scope>NUCLEOTIDE SEQUENCE [LARGE SCALE GENOMIC DNA]</scope>
    <source>
        <strain evidence="17 18">NCTC8284</strain>
    </source>
</reference>
<name>A0A448MKT1_9PAST</name>
<evidence type="ECO:0000256" key="3">
    <source>
        <dbReference type="ARBA" id="ARBA00022519"/>
    </source>
</evidence>
<keyword evidence="11" id="KW-0915">Sodium</keyword>
<evidence type="ECO:0000259" key="16">
    <source>
        <dbReference type="Pfam" id="PF04205"/>
    </source>
</evidence>
<protein>
    <submittedName>
        <fullName evidence="17">Na(+)-translocating NADH-quinone reductase subunit C</fullName>
        <ecNumber evidence="17">1.6.5.-</ecNumber>
    </submittedName>
</protein>
<dbReference type="Proteomes" id="UP000278733">
    <property type="component" value="Chromosome"/>
</dbReference>
<evidence type="ECO:0000256" key="1">
    <source>
        <dbReference type="ARBA" id="ARBA00022448"/>
    </source>
</evidence>
<evidence type="ECO:0000256" key="14">
    <source>
        <dbReference type="ARBA" id="ARBA00023136"/>
    </source>
</evidence>
<dbReference type="GO" id="GO:0010181">
    <property type="term" value="F:FMN binding"/>
    <property type="evidence" value="ECO:0007669"/>
    <property type="project" value="InterPro"/>
</dbReference>
<dbReference type="GO" id="GO:0006814">
    <property type="term" value="P:sodium ion transport"/>
    <property type="evidence" value="ECO:0007669"/>
    <property type="project" value="UniProtKB-KW"/>
</dbReference>
<evidence type="ECO:0000256" key="11">
    <source>
        <dbReference type="ARBA" id="ARBA00023053"/>
    </source>
</evidence>
<keyword evidence="14" id="KW-0472">Membrane</keyword>
<keyword evidence="2" id="KW-1003">Cell membrane</keyword>
<evidence type="ECO:0000256" key="12">
    <source>
        <dbReference type="ARBA" id="ARBA00023065"/>
    </source>
</evidence>
<dbReference type="Pfam" id="PF04205">
    <property type="entry name" value="FMN_bind"/>
    <property type="match status" value="1"/>
</dbReference>
<evidence type="ECO:0000256" key="2">
    <source>
        <dbReference type="ARBA" id="ARBA00022475"/>
    </source>
</evidence>
<keyword evidence="17" id="KW-0560">Oxidoreductase</keyword>
<evidence type="ECO:0000256" key="7">
    <source>
        <dbReference type="ARBA" id="ARBA00022692"/>
    </source>
</evidence>
<keyword evidence="4" id="KW-0597">Phosphoprotein</keyword>
<dbReference type="InterPro" id="IPR010204">
    <property type="entry name" value="NqrC"/>
</dbReference>
<organism evidence="17 18">
    <name type="scientific">Rodentibacter pneumotropicus</name>
    <dbReference type="NCBI Taxonomy" id="758"/>
    <lineage>
        <taxon>Bacteria</taxon>
        <taxon>Pseudomonadati</taxon>
        <taxon>Pseudomonadota</taxon>
        <taxon>Gammaproteobacteria</taxon>
        <taxon>Pasteurellales</taxon>
        <taxon>Pasteurellaceae</taxon>
        <taxon>Rodentibacter</taxon>
    </lineage>
</organism>
<evidence type="ECO:0000256" key="15">
    <source>
        <dbReference type="ARBA" id="ARBA00023201"/>
    </source>
</evidence>
<gene>
    <name evidence="17" type="primary">nqrC_2</name>
    <name evidence="17" type="ORF">NCTC8284_00801</name>
</gene>
<proteinExistence type="predicted"/>
<feature type="domain" description="FMN-binding" evidence="16">
    <location>
        <begin position="1"/>
        <end position="41"/>
    </location>
</feature>
<dbReference type="GO" id="GO:0016020">
    <property type="term" value="C:membrane"/>
    <property type="evidence" value="ECO:0007669"/>
    <property type="project" value="InterPro"/>
</dbReference>
<keyword evidence="5" id="KW-0285">Flavoprotein</keyword>
<sequence length="57" mass="6242">MYGLVSVQPDGNTINGITYYQHGETPGLGGEIENPNWAGLFKGKNFSMNNINRLSIL</sequence>
<evidence type="ECO:0000256" key="10">
    <source>
        <dbReference type="ARBA" id="ARBA00023027"/>
    </source>
</evidence>
<dbReference type="KEGG" id="rpne:NCTC8284_00801"/>
<keyword evidence="12" id="KW-0406">Ion transport</keyword>
<keyword evidence="15" id="KW-0739">Sodium transport</keyword>
<dbReference type="EMBL" id="LR134405">
    <property type="protein sequence ID" value="VEH65656.1"/>
    <property type="molecule type" value="Genomic_DNA"/>
</dbReference>
<dbReference type="PANTHER" id="PTHR37838">
    <property type="entry name" value="NA(+)-TRANSLOCATING NADH-QUINONE REDUCTASE SUBUNIT C"/>
    <property type="match status" value="1"/>
</dbReference>
<dbReference type="GO" id="GO:0016655">
    <property type="term" value="F:oxidoreductase activity, acting on NAD(P)H, quinone or similar compound as acceptor"/>
    <property type="evidence" value="ECO:0007669"/>
    <property type="project" value="InterPro"/>
</dbReference>
<keyword evidence="7" id="KW-0812">Transmembrane</keyword>
<keyword evidence="3" id="KW-0997">Cell inner membrane</keyword>
<evidence type="ECO:0000256" key="8">
    <source>
        <dbReference type="ARBA" id="ARBA00022967"/>
    </source>
</evidence>
<dbReference type="EC" id="1.6.5.-" evidence="17"/>
<keyword evidence="6" id="KW-0288">FMN</keyword>
<accession>A0A448MKT1</accession>
<keyword evidence="1" id="KW-0813">Transport</keyword>
<evidence type="ECO:0000256" key="13">
    <source>
        <dbReference type="ARBA" id="ARBA00023075"/>
    </source>
</evidence>
<dbReference type="AlphaFoldDB" id="A0A448MKT1"/>
<evidence type="ECO:0000313" key="18">
    <source>
        <dbReference type="Proteomes" id="UP000278733"/>
    </source>
</evidence>
<keyword evidence="13" id="KW-0830">Ubiquinone</keyword>
<evidence type="ECO:0000256" key="4">
    <source>
        <dbReference type="ARBA" id="ARBA00022553"/>
    </source>
</evidence>
<keyword evidence="8" id="KW-1278">Translocase</keyword>
<evidence type="ECO:0000313" key="17">
    <source>
        <dbReference type="EMBL" id="VEH65656.1"/>
    </source>
</evidence>
<keyword evidence="10" id="KW-0520">NAD</keyword>
<keyword evidence="9" id="KW-1133">Transmembrane helix</keyword>
<evidence type="ECO:0000256" key="5">
    <source>
        <dbReference type="ARBA" id="ARBA00022630"/>
    </source>
</evidence>